<evidence type="ECO:0000256" key="2">
    <source>
        <dbReference type="ARBA" id="ARBA00022771"/>
    </source>
</evidence>
<evidence type="ECO:0000256" key="5">
    <source>
        <dbReference type="SAM" id="MobiDB-lite"/>
    </source>
</evidence>
<feature type="compositionally biased region" description="Low complexity" evidence="5">
    <location>
        <begin position="620"/>
        <end position="637"/>
    </location>
</feature>
<feature type="compositionally biased region" description="Basic and acidic residues" evidence="5">
    <location>
        <begin position="320"/>
        <end position="333"/>
    </location>
</feature>
<dbReference type="PROSITE" id="PS01359">
    <property type="entry name" value="ZF_PHD_1"/>
    <property type="match status" value="1"/>
</dbReference>
<evidence type="ECO:0000256" key="4">
    <source>
        <dbReference type="PROSITE-ProRule" id="PRU00146"/>
    </source>
</evidence>
<evidence type="ECO:0000256" key="1">
    <source>
        <dbReference type="ARBA" id="ARBA00022723"/>
    </source>
</evidence>
<keyword evidence="3" id="KW-0862">Zinc</keyword>
<feature type="compositionally biased region" description="Polar residues" evidence="5">
    <location>
        <begin position="142"/>
        <end position="166"/>
    </location>
</feature>
<dbReference type="GO" id="GO:0032221">
    <property type="term" value="C:Rpd3S complex"/>
    <property type="evidence" value="ECO:0007669"/>
    <property type="project" value="TreeGrafter"/>
</dbReference>
<gene>
    <name evidence="7" type="ORF">BD626DRAFT_155407</name>
</gene>
<evidence type="ECO:0000313" key="7">
    <source>
        <dbReference type="EMBL" id="TRM59473.1"/>
    </source>
</evidence>
<dbReference type="Pfam" id="PF00628">
    <property type="entry name" value="PHD"/>
    <property type="match status" value="2"/>
</dbReference>
<feature type="compositionally biased region" description="Basic and acidic residues" evidence="5">
    <location>
        <begin position="175"/>
        <end position="190"/>
    </location>
</feature>
<accession>A0A550C3U9</accession>
<organism evidence="7 8">
    <name type="scientific">Schizophyllum amplum</name>
    <dbReference type="NCBI Taxonomy" id="97359"/>
    <lineage>
        <taxon>Eukaryota</taxon>
        <taxon>Fungi</taxon>
        <taxon>Dikarya</taxon>
        <taxon>Basidiomycota</taxon>
        <taxon>Agaricomycotina</taxon>
        <taxon>Agaricomycetes</taxon>
        <taxon>Agaricomycetidae</taxon>
        <taxon>Agaricales</taxon>
        <taxon>Schizophyllaceae</taxon>
        <taxon>Schizophyllum</taxon>
    </lineage>
</organism>
<dbReference type="InterPro" id="IPR001965">
    <property type="entry name" value="Znf_PHD"/>
</dbReference>
<dbReference type="SUPFAM" id="SSF57903">
    <property type="entry name" value="FYVE/PHD zinc finger"/>
    <property type="match status" value="2"/>
</dbReference>
<dbReference type="InterPro" id="IPR019786">
    <property type="entry name" value="Zinc_finger_PHD-type_CS"/>
</dbReference>
<dbReference type="InterPro" id="IPR052819">
    <property type="entry name" value="Chromatin_regulatory_protein"/>
</dbReference>
<feature type="region of interest" description="Disordered" evidence="5">
    <location>
        <begin position="573"/>
        <end position="679"/>
    </location>
</feature>
<feature type="compositionally biased region" description="Low complexity" evidence="5">
    <location>
        <begin position="893"/>
        <end position="908"/>
    </location>
</feature>
<evidence type="ECO:0000259" key="6">
    <source>
        <dbReference type="PROSITE" id="PS50016"/>
    </source>
</evidence>
<protein>
    <recommendedName>
        <fullName evidence="6">PHD-type domain-containing protein</fullName>
    </recommendedName>
</protein>
<dbReference type="SMART" id="SM00249">
    <property type="entry name" value="PHD"/>
    <property type="match status" value="2"/>
</dbReference>
<feature type="compositionally biased region" description="Low complexity" evidence="5">
    <location>
        <begin position="869"/>
        <end position="884"/>
    </location>
</feature>
<feature type="region of interest" description="Disordered" evidence="5">
    <location>
        <begin position="303"/>
        <end position="333"/>
    </location>
</feature>
<proteinExistence type="predicted"/>
<keyword evidence="2 4" id="KW-0863">Zinc-finger</keyword>
<feature type="compositionally biased region" description="Basic and acidic residues" evidence="5">
    <location>
        <begin position="851"/>
        <end position="863"/>
    </location>
</feature>
<dbReference type="PANTHER" id="PTHR47636:SF1">
    <property type="entry name" value="TRANSCRIPTIONAL REGULATORY PROTEIN RCO1"/>
    <property type="match status" value="1"/>
</dbReference>
<dbReference type="InterPro" id="IPR011011">
    <property type="entry name" value="Znf_FYVE_PHD"/>
</dbReference>
<dbReference type="EMBL" id="VDMD01000028">
    <property type="protein sequence ID" value="TRM59473.1"/>
    <property type="molecule type" value="Genomic_DNA"/>
</dbReference>
<dbReference type="InterPro" id="IPR013083">
    <property type="entry name" value="Znf_RING/FYVE/PHD"/>
</dbReference>
<dbReference type="Gene3D" id="3.30.40.10">
    <property type="entry name" value="Zinc/RING finger domain, C3HC4 (zinc finger)"/>
    <property type="match status" value="2"/>
</dbReference>
<dbReference type="AlphaFoldDB" id="A0A550C3U9"/>
<evidence type="ECO:0000256" key="3">
    <source>
        <dbReference type="ARBA" id="ARBA00022833"/>
    </source>
</evidence>
<dbReference type="GO" id="GO:0008270">
    <property type="term" value="F:zinc ion binding"/>
    <property type="evidence" value="ECO:0007669"/>
    <property type="project" value="UniProtKB-KW"/>
</dbReference>
<dbReference type="PROSITE" id="PS50016">
    <property type="entry name" value="ZF_PHD_2"/>
    <property type="match status" value="1"/>
</dbReference>
<feature type="region of interest" description="Disordered" evidence="5">
    <location>
        <begin position="85"/>
        <end position="203"/>
    </location>
</feature>
<dbReference type="OrthoDB" id="5876363at2759"/>
<sequence>MVATPGLPAVLFAQVPVSQPAHLEGDGSLATEILPGPPSVQSARLAALKRDPHSKKAQYLYLPAADPGTSYAGIAGFGFTHDEERAEPANGKRSKSAAGSSTRAQRASARNITAIPRPVDENLPAEPAGQPIAPVEPETMTADASQASRSTSVDTSALPSDIQISTRPKRPTKGKGKEREIAGAVKEESKTVSPEPPAHAHRNEDYCSSCHSGQTSGGASFVYCDGCPRAFHLGCLDPPKSSIDDERWFCVSCTAKQNPPRKTPSTMLSSIIGLVDTNNATEFQLPEDIRTFFKDVTTGPKGMYTDTTSIKPQRYNRQGQLEERDPHPMRDRNGTPILCYRCKTSALPEGLTVRSQPQHTSPTDSTAKAGKHIISCDFCPLHWHLDCLDPPEAPPPLSRKWKCPVHADRDMPHKNRIPKEQPDIVIDKEGQYNNGNIEPIPAESPSKSHKSKRIEVDELLINGRRYRVPEKIIVLDFWRKVGQRISPPMSPLTEIDDDEFMNVDAPSPSRGPEVNQVAEKVSDEIREEVAEVLWGMQQLPTSSAVSSHSIVPASRPAPLLLQSDYRASPPAPIRLPSLNSIPPVVPAKGQVGIRRSAKSQGKQSHSKPRAEPNIFFQPQAGPAPNFPSASAPVASASNGTKSRVVGHNKAVPRPPPTTESASSGVRKRKKPTPVSVPPIEMKLRNKGPVVNEAPVVNEKPAVDEAPVMQETLAVKEAPAINEASVVNEAPVAQAQVDADTSMSSLSSLHSDGSTGSISAPVPAPVPRGKSASASADTAHAPGGFGHGQDNGQSASSKEQAPPSISVAGPSAPTGEVQDEKRTRGARKRKERMDDDGAANGRRSKASPGVQKAKESRPVREKRTPRPVSGADAGAPAPATAPATPSLKIRLPRLTSLTSSVSATTPAVPAIETPSR</sequence>
<feature type="compositionally biased region" description="Polar residues" evidence="5">
    <location>
        <begin position="789"/>
        <end position="798"/>
    </location>
</feature>
<reference evidence="7 8" key="1">
    <citation type="journal article" date="2019" name="New Phytol.">
        <title>Comparative genomics reveals unique wood-decay strategies and fruiting body development in the Schizophyllaceae.</title>
        <authorList>
            <person name="Almasi E."/>
            <person name="Sahu N."/>
            <person name="Krizsan K."/>
            <person name="Balint B."/>
            <person name="Kovacs G.M."/>
            <person name="Kiss B."/>
            <person name="Cseklye J."/>
            <person name="Drula E."/>
            <person name="Henrissat B."/>
            <person name="Nagy I."/>
            <person name="Chovatia M."/>
            <person name="Adam C."/>
            <person name="LaButti K."/>
            <person name="Lipzen A."/>
            <person name="Riley R."/>
            <person name="Grigoriev I.V."/>
            <person name="Nagy L.G."/>
        </authorList>
    </citation>
    <scope>NUCLEOTIDE SEQUENCE [LARGE SCALE GENOMIC DNA]</scope>
    <source>
        <strain evidence="7 8">NL-1724</strain>
    </source>
</reference>
<feature type="region of interest" description="Disordered" evidence="5">
    <location>
        <begin position="737"/>
        <end position="915"/>
    </location>
</feature>
<name>A0A550C3U9_9AGAR</name>
<feature type="compositionally biased region" description="Polar residues" evidence="5">
    <location>
        <begin position="305"/>
        <end position="319"/>
    </location>
</feature>
<feature type="compositionally biased region" description="Polar residues" evidence="5">
    <location>
        <begin position="97"/>
        <end position="111"/>
    </location>
</feature>
<dbReference type="PANTHER" id="PTHR47636">
    <property type="entry name" value="TRANSCRIPTIONAL REGULATORY PROTEIN RCO1"/>
    <property type="match status" value="1"/>
</dbReference>
<keyword evidence="8" id="KW-1185">Reference proteome</keyword>
<dbReference type="InterPro" id="IPR019787">
    <property type="entry name" value="Znf_PHD-finger"/>
</dbReference>
<dbReference type="CDD" id="cd15534">
    <property type="entry name" value="PHD2_PHF12_Rco1"/>
    <property type="match status" value="1"/>
</dbReference>
<comment type="caution">
    <text evidence="7">The sequence shown here is derived from an EMBL/GenBank/DDBJ whole genome shotgun (WGS) entry which is preliminary data.</text>
</comment>
<dbReference type="STRING" id="97359.A0A550C3U9"/>
<keyword evidence="1" id="KW-0479">Metal-binding</keyword>
<dbReference type="Proteomes" id="UP000320762">
    <property type="component" value="Unassembled WGS sequence"/>
</dbReference>
<dbReference type="GO" id="GO:0006357">
    <property type="term" value="P:regulation of transcription by RNA polymerase II"/>
    <property type="evidence" value="ECO:0007669"/>
    <property type="project" value="TreeGrafter"/>
</dbReference>
<evidence type="ECO:0000313" key="8">
    <source>
        <dbReference type="Proteomes" id="UP000320762"/>
    </source>
</evidence>
<feature type="domain" description="PHD-type" evidence="6">
    <location>
        <begin position="204"/>
        <end position="256"/>
    </location>
</feature>
<feature type="compositionally biased region" description="Low complexity" evidence="5">
    <location>
        <begin position="739"/>
        <end position="758"/>
    </location>
</feature>